<dbReference type="AlphaFoldDB" id="A0A7U7J4H7"/>
<organism evidence="1 2">
    <name type="scientific">Candidatus Contendobacter odensis Run_B_J11</name>
    <dbReference type="NCBI Taxonomy" id="1400861"/>
    <lineage>
        <taxon>Bacteria</taxon>
        <taxon>Pseudomonadati</taxon>
        <taxon>Pseudomonadota</taxon>
        <taxon>Gammaproteobacteria</taxon>
        <taxon>Candidatus Competibacteraceae</taxon>
        <taxon>Candidatus Contendibacter</taxon>
    </lineage>
</organism>
<dbReference type="EMBL" id="CBTK010000146">
    <property type="protein sequence ID" value="CDH45360.1"/>
    <property type="molecule type" value="Genomic_DNA"/>
</dbReference>
<comment type="caution">
    <text evidence="1">The sequence shown here is derived from an EMBL/GenBank/DDBJ whole genome shotgun (WGS) entry which is preliminary data.</text>
</comment>
<reference evidence="1 2" key="1">
    <citation type="journal article" date="2014" name="ISME J.">
        <title>Candidatus Competibacter-lineage genomes retrieved from metagenomes reveal functional metabolic diversity.</title>
        <authorList>
            <person name="McIlroy S.J."/>
            <person name="Albertsen M."/>
            <person name="Andresen E.K."/>
            <person name="Saunders A.M."/>
            <person name="Kristiansen R."/>
            <person name="Stokholm-Bjerregaard M."/>
            <person name="Nielsen K.L."/>
            <person name="Nielsen P.H."/>
        </authorList>
    </citation>
    <scope>NUCLEOTIDE SEQUENCE [LARGE SCALE GENOMIC DNA]</scope>
    <source>
        <strain evidence="1 2">Run_B_J11</strain>
    </source>
</reference>
<sequence length="59" mass="7191">MDKWNNFPSGFSSVVSKLCIKFIKIIKSVILSLFFYEKPDYQDFCIKLTIFLYQFYRYL</sequence>
<name>A0A7U7J4H7_9GAMM</name>
<protein>
    <submittedName>
        <fullName evidence="1">Uncharacterized protein</fullName>
    </submittedName>
</protein>
<keyword evidence="2" id="KW-1185">Reference proteome</keyword>
<dbReference type="Proteomes" id="UP000019184">
    <property type="component" value="Unassembled WGS sequence"/>
</dbReference>
<gene>
    <name evidence="1" type="ORF">BN874_230007</name>
</gene>
<accession>A0A7U7J4H7</accession>
<evidence type="ECO:0000313" key="2">
    <source>
        <dbReference type="Proteomes" id="UP000019184"/>
    </source>
</evidence>
<proteinExistence type="predicted"/>
<evidence type="ECO:0000313" key="1">
    <source>
        <dbReference type="EMBL" id="CDH45360.1"/>
    </source>
</evidence>